<feature type="region of interest" description="Disordered" evidence="3">
    <location>
        <begin position="159"/>
        <end position="182"/>
    </location>
</feature>
<dbReference type="SUPFAM" id="SSF54928">
    <property type="entry name" value="RNA-binding domain, RBD"/>
    <property type="match status" value="1"/>
</dbReference>
<dbReference type="Gene3D" id="3.30.70.330">
    <property type="match status" value="1"/>
</dbReference>
<dbReference type="InterPro" id="IPR000504">
    <property type="entry name" value="RRM_dom"/>
</dbReference>
<dbReference type="AlphaFoldDB" id="A0A5C3FFN7"/>
<dbReference type="GO" id="GO:0003729">
    <property type="term" value="F:mRNA binding"/>
    <property type="evidence" value="ECO:0007669"/>
    <property type="project" value="TreeGrafter"/>
</dbReference>
<dbReference type="RefSeq" id="XP_014659719.1">
    <property type="nucleotide sequence ID" value="XM_014804233.1"/>
</dbReference>
<sequence length="402" mass="43842">MLQPEPRASSASALARSFSSPRPESAGPILVPSRRSSRALPTPRDRFHCFVQVATSLLSLDILTPMRPDRDRALRNLYVLNLPLDATTDHFEALFSRYGRVEHAVILATLDHLARRRGFILMSSPDEARAAIENLNGHSWHRYRIEVSFAIVQRSGTPFPHEAQDAVEPPRRPKPPQQVSSGYPACGRSFTSASSQLDCADSCRFLIHMQSYEGSPPTDTPVPAPHSERPHREAAQNFQQGEHEAVLKLSGLDTAVFPSSDAVRALTEPFGNVQYLLHSAQCHPSSMASQALVAYCCRSSASLARLALDNFAIGNGHITASLASPAALGDLSFHTDPHAPPSERSTSQFHNHPHGPWQVGSRSVEPGLNQPQTRMDAPSEEKVSAVSASIRDFVCIIALAAH</sequence>
<feature type="domain" description="RRM" evidence="4">
    <location>
        <begin position="75"/>
        <end position="152"/>
    </location>
</feature>
<accession>A0A5C3FFN7</accession>
<feature type="region of interest" description="Disordered" evidence="3">
    <location>
        <begin position="1"/>
        <end position="41"/>
    </location>
</feature>
<dbReference type="OrthoDB" id="6159137at2759"/>
<dbReference type="EMBL" id="OOIQ01000001">
    <property type="protein sequence ID" value="SPO42966.1"/>
    <property type="molecule type" value="Genomic_DNA"/>
</dbReference>
<feature type="region of interest" description="Disordered" evidence="3">
    <location>
        <begin position="332"/>
        <end position="379"/>
    </location>
</feature>
<gene>
    <name evidence="5" type="ORF">PSANT_00650</name>
</gene>
<dbReference type="Proteomes" id="UP000325008">
    <property type="component" value="Unassembled WGS sequence"/>
</dbReference>
<organism evidence="5 6">
    <name type="scientific">Pseudozyma antarctica</name>
    <name type="common">Yeast</name>
    <name type="synonym">Candida antarctica</name>
    <dbReference type="NCBI Taxonomy" id="84753"/>
    <lineage>
        <taxon>Eukaryota</taxon>
        <taxon>Fungi</taxon>
        <taxon>Dikarya</taxon>
        <taxon>Basidiomycota</taxon>
        <taxon>Ustilaginomycotina</taxon>
        <taxon>Ustilaginomycetes</taxon>
        <taxon>Ustilaginales</taxon>
        <taxon>Ustilaginaceae</taxon>
        <taxon>Moesziomyces</taxon>
    </lineage>
</organism>
<feature type="compositionally biased region" description="Low complexity" evidence="3">
    <location>
        <begin position="1"/>
        <end position="23"/>
    </location>
</feature>
<feature type="compositionally biased region" description="Basic and acidic residues" evidence="3">
    <location>
        <begin position="162"/>
        <end position="171"/>
    </location>
</feature>
<protein>
    <recommendedName>
        <fullName evidence="4">RRM domain-containing protein</fullName>
    </recommendedName>
</protein>
<keyword evidence="6" id="KW-1185">Reference proteome</keyword>
<proteinExistence type="predicted"/>
<dbReference type="PROSITE" id="PS50102">
    <property type="entry name" value="RRM"/>
    <property type="match status" value="1"/>
</dbReference>
<evidence type="ECO:0000313" key="5">
    <source>
        <dbReference type="EMBL" id="SPO42966.1"/>
    </source>
</evidence>
<evidence type="ECO:0000256" key="2">
    <source>
        <dbReference type="PROSITE-ProRule" id="PRU00176"/>
    </source>
</evidence>
<dbReference type="GO" id="GO:0005634">
    <property type="term" value="C:nucleus"/>
    <property type="evidence" value="ECO:0007669"/>
    <property type="project" value="TreeGrafter"/>
</dbReference>
<dbReference type="Pfam" id="PF00076">
    <property type="entry name" value="RRM_1"/>
    <property type="match status" value="1"/>
</dbReference>
<reference evidence="5" key="1">
    <citation type="submission" date="2018-03" db="EMBL/GenBank/DDBJ databases">
        <authorList>
            <person name="Guldener U."/>
        </authorList>
    </citation>
    <scope>NUCLEOTIDE SEQUENCE [LARGE SCALE GENOMIC DNA]</scope>
    <source>
        <strain evidence="5">ATCC34888</strain>
    </source>
</reference>
<dbReference type="SMART" id="SM00360">
    <property type="entry name" value="RRM"/>
    <property type="match status" value="1"/>
</dbReference>
<name>A0A5C3FFN7_PSEA2</name>
<evidence type="ECO:0000259" key="4">
    <source>
        <dbReference type="PROSITE" id="PS50102"/>
    </source>
</evidence>
<evidence type="ECO:0000256" key="3">
    <source>
        <dbReference type="SAM" id="MobiDB-lite"/>
    </source>
</evidence>
<evidence type="ECO:0000313" key="6">
    <source>
        <dbReference type="Proteomes" id="UP000325008"/>
    </source>
</evidence>
<evidence type="ECO:0000256" key="1">
    <source>
        <dbReference type="ARBA" id="ARBA00022884"/>
    </source>
</evidence>
<keyword evidence="1 2" id="KW-0694">RNA-binding</keyword>
<comment type="caution">
    <text evidence="5">The sequence shown here is derived from an EMBL/GenBank/DDBJ whole genome shotgun (WGS) entry which is preliminary data.</text>
</comment>
<dbReference type="InterPro" id="IPR050502">
    <property type="entry name" value="Euk_RNA-bind_prot"/>
</dbReference>
<dbReference type="PANTHER" id="PTHR48025">
    <property type="entry name" value="OS02G0815200 PROTEIN"/>
    <property type="match status" value="1"/>
</dbReference>
<dbReference type="InterPro" id="IPR012677">
    <property type="entry name" value="Nucleotide-bd_a/b_plait_sf"/>
</dbReference>
<dbReference type="PANTHER" id="PTHR48025:SF1">
    <property type="entry name" value="RRM DOMAIN-CONTAINING PROTEIN"/>
    <property type="match status" value="1"/>
</dbReference>
<dbReference type="CDD" id="cd00590">
    <property type="entry name" value="RRM_SF"/>
    <property type="match status" value="1"/>
</dbReference>
<dbReference type="InterPro" id="IPR035979">
    <property type="entry name" value="RBD_domain_sf"/>
</dbReference>